<dbReference type="AlphaFoldDB" id="A0A2U9RAJ8"/>
<evidence type="ECO:0000256" key="18">
    <source>
        <dbReference type="RuleBase" id="RU369120"/>
    </source>
</evidence>
<evidence type="ECO:0000313" key="19">
    <source>
        <dbReference type="EMBL" id="AWU78433.1"/>
    </source>
</evidence>
<dbReference type="STRING" id="4909.A0A2U9RAJ8"/>
<dbReference type="PANTHER" id="PTHR21257:SF31">
    <property type="entry name" value="DELTA(24(24(1)))-STEROL REDUCTASE ERG4"/>
    <property type="match status" value="1"/>
</dbReference>
<dbReference type="GO" id="GO:0000246">
    <property type="term" value="F:Delta24(24-1) sterol reductase activity"/>
    <property type="evidence" value="ECO:0007669"/>
    <property type="project" value="UniProtKB-EC"/>
</dbReference>
<keyword evidence="5" id="KW-0256">Endoplasmic reticulum</keyword>
<dbReference type="GO" id="GO:0006696">
    <property type="term" value="P:ergosterol biosynthetic process"/>
    <property type="evidence" value="ECO:0007669"/>
    <property type="project" value="TreeGrafter"/>
</dbReference>
<evidence type="ECO:0000256" key="16">
    <source>
        <dbReference type="ARBA" id="ARBA00048918"/>
    </source>
</evidence>
<keyword evidence="13 18" id="KW-1207">Sterol metabolism</keyword>
<dbReference type="GO" id="GO:0005789">
    <property type="term" value="C:endoplasmic reticulum membrane"/>
    <property type="evidence" value="ECO:0007669"/>
    <property type="project" value="UniProtKB-SubCell"/>
</dbReference>
<evidence type="ECO:0000256" key="10">
    <source>
        <dbReference type="ARBA" id="ARBA00023011"/>
    </source>
</evidence>
<evidence type="ECO:0000256" key="5">
    <source>
        <dbReference type="ARBA" id="ARBA00022824"/>
    </source>
</evidence>
<feature type="transmembrane region" description="Helical" evidence="18">
    <location>
        <begin position="373"/>
        <end position="389"/>
    </location>
</feature>
<dbReference type="RefSeq" id="XP_029323909.1">
    <property type="nucleotide sequence ID" value="XM_029468049.1"/>
</dbReference>
<comment type="similarity">
    <text evidence="2 18">Belongs to the ERG4/ERG24 family.</text>
</comment>
<evidence type="ECO:0000256" key="3">
    <source>
        <dbReference type="ARBA" id="ARBA00022516"/>
    </source>
</evidence>
<reference evidence="19 20" key="1">
    <citation type="submission" date="2018-06" db="EMBL/GenBank/DDBJ databases">
        <title>Population genomics shows no distinction between pathogenic Candida krusei and environmental Pichia kudriavzevii: One species, four names.</title>
        <authorList>
            <person name="Douglass A.P."/>
            <person name="Offei B."/>
            <person name="Braun-Galleani S."/>
            <person name="Coughlan A.Y."/>
            <person name="Martos A."/>
            <person name="Ortiz-Merino R.A."/>
            <person name="Byrne K.P."/>
            <person name="Wolfe K.H."/>
        </authorList>
    </citation>
    <scope>NUCLEOTIDE SEQUENCE [LARGE SCALE GENOMIC DNA]</scope>
    <source>
        <strain evidence="19 20">CBS573</strain>
    </source>
</reference>
<keyword evidence="11 18" id="KW-0443">Lipid metabolism</keyword>
<keyword evidence="7 18" id="KW-0752">Steroid biosynthesis</keyword>
<keyword evidence="12 18" id="KW-0472">Membrane</keyword>
<feature type="transmembrane region" description="Helical" evidence="18">
    <location>
        <begin position="222"/>
        <end position="240"/>
    </location>
</feature>
<keyword evidence="8 18" id="KW-1133">Transmembrane helix</keyword>
<gene>
    <name evidence="19" type="ORF">C5L36_0E04860</name>
</gene>
<dbReference type="Pfam" id="PF01222">
    <property type="entry name" value="ERG4_ERG24"/>
    <property type="match status" value="1"/>
</dbReference>
<proteinExistence type="inferred from homology"/>
<comment type="catalytic activity">
    <reaction evidence="16">
        <text>ergosterol + NADP(+) = ergosta-5,7,22,24(28)-tetraen-3beta-ol + NADPH + H(+)</text>
        <dbReference type="Rhea" id="RHEA:18501"/>
        <dbReference type="ChEBI" id="CHEBI:15378"/>
        <dbReference type="ChEBI" id="CHEBI:16933"/>
        <dbReference type="ChEBI" id="CHEBI:18249"/>
        <dbReference type="ChEBI" id="CHEBI:57783"/>
        <dbReference type="ChEBI" id="CHEBI:58349"/>
        <dbReference type="EC" id="1.3.1.71"/>
    </reaction>
    <physiologicalReaction direction="right-to-left" evidence="16">
        <dbReference type="Rhea" id="RHEA:18503"/>
    </physiologicalReaction>
</comment>
<evidence type="ECO:0000256" key="2">
    <source>
        <dbReference type="ARBA" id="ARBA00005402"/>
    </source>
</evidence>
<keyword evidence="3 18" id="KW-0444">Lipid biosynthesis</keyword>
<name>A0A2U9RAJ8_PICKU</name>
<keyword evidence="9 18" id="KW-0560">Oxidoreductase</keyword>
<evidence type="ECO:0000256" key="15">
    <source>
        <dbReference type="ARBA" id="ARBA00038892"/>
    </source>
</evidence>
<keyword evidence="20" id="KW-1185">Reference proteome</keyword>
<comment type="subcellular location">
    <subcellularLocation>
        <location evidence="1">Endoplasmic reticulum membrane</location>
        <topology evidence="1">Multi-pass membrane protein</topology>
    </subcellularLocation>
</comment>
<dbReference type="InterPro" id="IPR018083">
    <property type="entry name" value="Sterol_reductase_CS"/>
</dbReference>
<dbReference type="VEuPathDB" id="FungiDB:C5L36_0E04860"/>
<dbReference type="PANTHER" id="PTHR21257">
    <property type="entry name" value="DELTA(14)-STEROL REDUCTASE"/>
    <property type="match status" value="1"/>
</dbReference>
<dbReference type="OrthoDB" id="5326588at2759"/>
<evidence type="ECO:0000256" key="17">
    <source>
        <dbReference type="ARBA" id="ARBA00060711"/>
    </source>
</evidence>
<dbReference type="EC" id="1.3.1.71" evidence="15 18"/>
<dbReference type="PROSITE" id="PS01018">
    <property type="entry name" value="STEROL_REDUCT_2"/>
    <property type="match status" value="1"/>
</dbReference>
<feature type="transmembrane region" description="Helical" evidence="18">
    <location>
        <begin position="337"/>
        <end position="361"/>
    </location>
</feature>
<dbReference type="KEGG" id="pkz:C5L36_0E04860"/>
<feature type="transmembrane region" description="Helical" evidence="18">
    <location>
        <begin position="83"/>
        <end position="104"/>
    </location>
</feature>
<dbReference type="GeneID" id="40386292"/>
<dbReference type="FunFam" id="1.20.120.1630:FF:000003">
    <property type="entry name" value="C-24(28) sterol reductase"/>
    <property type="match status" value="1"/>
</dbReference>
<evidence type="ECO:0000256" key="11">
    <source>
        <dbReference type="ARBA" id="ARBA00023098"/>
    </source>
</evidence>
<evidence type="ECO:0000256" key="12">
    <source>
        <dbReference type="ARBA" id="ARBA00023136"/>
    </source>
</evidence>
<protein>
    <recommendedName>
        <fullName evidence="15 18">Delta(24(24(1)))-sterol reductase</fullName>
        <ecNumber evidence="15 18">1.3.1.71</ecNumber>
    </recommendedName>
    <alternativeName>
        <fullName evidence="18">C-24(28) sterol reductase</fullName>
    </alternativeName>
    <alternativeName>
        <fullName evidence="18">Sterol Delta(24(28))-reductase</fullName>
    </alternativeName>
</protein>
<dbReference type="Proteomes" id="UP000249293">
    <property type="component" value="Chromosome 5"/>
</dbReference>
<organism evidence="19 20">
    <name type="scientific">Pichia kudriavzevii</name>
    <name type="common">Yeast</name>
    <name type="synonym">Issatchenkia orientalis</name>
    <dbReference type="NCBI Taxonomy" id="4909"/>
    <lineage>
        <taxon>Eukaryota</taxon>
        <taxon>Fungi</taxon>
        <taxon>Dikarya</taxon>
        <taxon>Ascomycota</taxon>
        <taxon>Saccharomycotina</taxon>
        <taxon>Pichiomycetes</taxon>
        <taxon>Pichiales</taxon>
        <taxon>Pichiaceae</taxon>
        <taxon>Pichia</taxon>
    </lineage>
</organism>
<keyword evidence="4 18" id="KW-0812">Transmembrane</keyword>
<feature type="transmembrane region" description="Helical" evidence="18">
    <location>
        <begin position="186"/>
        <end position="210"/>
    </location>
</feature>
<evidence type="ECO:0000256" key="4">
    <source>
        <dbReference type="ARBA" id="ARBA00022692"/>
    </source>
</evidence>
<accession>A0A2U9RAJ8</accession>
<evidence type="ECO:0000256" key="13">
    <source>
        <dbReference type="ARBA" id="ARBA00023166"/>
    </source>
</evidence>
<dbReference type="InterPro" id="IPR001171">
    <property type="entry name" value="ERG24_DHCR-like"/>
</dbReference>
<dbReference type="PROSITE" id="PS01017">
    <property type="entry name" value="STEROL_REDUCT_1"/>
    <property type="match status" value="1"/>
</dbReference>
<evidence type="ECO:0000256" key="14">
    <source>
        <dbReference type="ARBA" id="ARBA00023221"/>
    </source>
</evidence>
<keyword evidence="10 18" id="KW-0756">Sterol biosynthesis</keyword>
<evidence type="ECO:0000313" key="20">
    <source>
        <dbReference type="Proteomes" id="UP000249293"/>
    </source>
</evidence>
<evidence type="ECO:0000256" key="9">
    <source>
        <dbReference type="ARBA" id="ARBA00023002"/>
    </source>
</evidence>
<evidence type="ECO:0000256" key="1">
    <source>
        <dbReference type="ARBA" id="ARBA00004477"/>
    </source>
</evidence>
<feature type="transmembrane region" description="Helical" evidence="18">
    <location>
        <begin position="145"/>
        <end position="166"/>
    </location>
</feature>
<keyword evidence="14 18" id="KW-0753">Steroid metabolism</keyword>
<dbReference type="Gene3D" id="1.20.120.1630">
    <property type="match status" value="1"/>
</dbReference>
<sequence length="516" mass="60869">MLLLRFGSRFKTMHYKFGTRGTRGNEKLFIFENFIKHYFNSSVNSFYSPSVLFVQILLNYPRRMSEKQEESPSLYEPTTEYEFGGPVGALGMMLGFPLLMYYMWISQRFYNGAVAWPTDGQTWPEFLLQMKEYVVKYAIPSKFSFIIYTSFIVTQGIFYVTLPGVWTKGQPLKHLKNKQLPYFCNAYASFYTTLALVIALHWSGIFKIYYIMDNFGEIMTCSIFYGFVFSISLYFYTLFISKDYHRMSGNHIYDLFMGAPLNPRIGIIDLKMFFEVRLPWYTLALLGLGTSLKQYETYGYVSKECCFLTFCYYIYANACSKGEELIVPTWDMAYEKFGFMLIFWNISGVPYSYCQGALYMYYHDPSEYSFSNGYMLLLVGMLLTAYYFFDTTNGQKNSFRKIMAGDTNIRKTFPFLPYQVLKNPKYIKCKNGSTLLTDGWYRYARKIHYTADWIQSLTWGLCCGTSSILPYFFPAFFFVVLIHRANRDLNKCRKKYGDDWVRYEKECPWLFIPYVY</sequence>
<evidence type="ECO:0000256" key="8">
    <source>
        <dbReference type="ARBA" id="ARBA00022989"/>
    </source>
</evidence>
<dbReference type="EMBL" id="CP028777">
    <property type="protein sequence ID" value="AWU78433.1"/>
    <property type="molecule type" value="Genomic_DNA"/>
</dbReference>
<feature type="transmembrane region" description="Helical" evidence="18">
    <location>
        <begin position="468"/>
        <end position="485"/>
    </location>
</feature>
<evidence type="ECO:0000256" key="7">
    <source>
        <dbReference type="ARBA" id="ARBA00022955"/>
    </source>
</evidence>
<evidence type="ECO:0000256" key="6">
    <source>
        <dbReference type="ARBA" id="ARBA00022857"/>
    </source>
</evidence>
<keyword evidence="6" id="KW-0521">NADP</keyword>
<comment type="pathway">
    <text evidence="17">Steroid metabolism; ergosterol biosynthesis; ergosterol from zymosterol: step 5/5.</text>
</comment>